<evidence type="ECO:0000313" key="2">
    <source>
        <dbReference type="EMBL" id="AFD24909.1"/>
    </source>
</evidence>
<dbReference type="InterPro" id="IPR003737">
    <property type="entry name" value="GlcNAc_PI_deacetylase-related"/>
</dbReference>
<dbReference type="PANTHER" id="PTHR12993:SF29">
    <property type="entry name" value="BLR3841 PROTEIN"/>
    <property type="match status" value="1"/>
</dbReference>
<dbReference type="HOGENOM" id="CLU_049311_0_0_0"/>
<dbReference type="PATRIC" id="fig|745776.4.peg.1007"/>
<dbReference type="STRING" id="745776.DGo_CA0982"/>
<feature type="compositionally biased region" description="Low complexity" evidence="1">
    <location>
        <begin position="308"/>
        <end position="321"/>
    </location>
</feature>
<proteinExistence type="predicted"/>
<name>H8GYY2_DEIGI</name>
<organism evidence="2 3">
    <name type="scientific">Deinococcus gobiensis (strain DSM 21396 / JCM 16679 / CGMCC 1.7299 / I-0)</name>
    <dbReference type="NCBI Taxonomy" id="745776"/>
    <lineage>
        <taxon>Bacteria</taxon>
        <taxon>Thermotogati</taxon>
        <taxon>Deinococcota</taxon>
        <taxon>Deinococci</taxon>
        <taxon>Deinococcales</taxon>
        <taxon>Deinococcaceae</taxon>
        <taxon>Deinococcus</taxon>
    </lineage>
</organism>
<dbReference type="AlphaFoldDB" id="H8GYY2"/>
<gene>
    <name evidence="2" type="ordered locus">DGo_CA0982</name>
</gene>
<dbReference type="InterPro" id="IPR024078">
    <property type="entry name" value="LmbE-like_dom_sf"/>
</dbReference>
<evidence type="ECO:0000313" key="3">
    <source>
        <dbReference type="Proteomes" id="UP000007575"/>
    </source>
</evidence>
<dbReference type="Gene3D" id="3.40.50.10320">
    <property type="entry name" value="LmbE-like"/>
    <property type="match status" value="1"/>
</dbReference>
<dbReference type="EMBL" id="CP002191">
    <property type="protein sequence ID" value="AFD24909.1"/>
    <property type="molecule type" value="Genomic_DNA"/>
</dbReference>
<dbReference type="Proteomes" id="UP000007575">
    <property type="component" value="Chromosome"/>
</dbReference>
<dbReference type="SUPFAM" id="SSF102588">
    <property type="entry name" value="LmbE-like"/>
    <property type="match status" value="1"/>
</dbReference>
<dbReference type="eggNOG" id="COG2120">
    <property type="taxonomic scope" value="Bacteria"/>
</dbReference>
<dbReference type="KEGG" id="dgo:DGo_CA0982"/>
<reference evidence="2 3" key="1">
    <citation type="journal article" date="2012" name="PLoS ONE">
        <title>Genome sequence and transcriptome analysis of the radioresistant bacterium Deinococcus gobiensis: insights into the extreme environmental adaptations.</title>
        <authorList>
            <person name="Yuan M."/>
            <person name="Chen M."/>
            <person name="Zhang W."/>
            <person name="Lu W."/>
            <person name="Wang J."/>
            <person name="Yang M."/>
            <person name="Zhao P."/>
            <person name="Tang R."/>
            <person name="Li X."/>
            <person name="Hao Y."/>
            <person name="Zhou Z."/>
            <person name="Zhan Y."/>
            <person name="Yu H."/>
            <person name="Teng C."/>
            <person name="Yan Y."/>
            <person name="Ping S."/>
            <person name="Wang Y."/>
            <person name="Lin M."/>
        </authorList>
    </citation>
    <scope>NUCLEOTIDE SEQUENCE [LARGE SCALE GENOMIC DNA]</scope>
    <source>
        <strain evidence="2 3">I-0</strain>
    </source>
</reference>
<accession>H8GYY2</accession>
<keyword evidence="3" id="KW-1185">Reference proteome</keyword>
<sequence>MALAAIVALSAWINLPTFGRVFPGSAARVATLPAAAPLVTAGQRLLMLSPHPDDESLCCGGMLQQARAAGAQVYVAWITPGDGFELDGVLTEHALRPRGPSMRNLGQQRSAEALAAARVLGVPGDHTFMLGYPDGGLLRLYTTNYVTPYRSVHTGASAVYVRGALTPGAPFTGEALEADLRRVLDRVKPDVVLVPAPQDFHPDHHTVSYIAMRLMAERGQSSRLRFWVIHGGLEWPVPKGLHPGLPLTVPPLATRLPWERVDLTPQEEQVKRRAMDAHRSQTRIIGRFMHAFVRGNELVSAQPLPDVPGGAAPATAGTPGP</sequence>
<dbReference type="Pfam" id="PF02585">
    <property type="entry name" value="PIG-L"/>
    <property type="match status" value="1"/>
</dbReference>
<evidence type="ECO:0000256" key="1">
    <source>
        <dbReference type="SAM" id="MobiDB-lite"/>
    </source>
</evidence>
<dbReference type="GO" id="GO:0016811">
    <property type="term" value="F:hydrolase activity, acting on carbon-nitrogen (but not peptide) bonds, in linear amides"/>
    <property type="evidence" value="ECO:0007669"/>
    <property type="project" value="TreeGrafter"/>
</dbReference>
<protein>
    <submittedName>
        <fullName evidence="2">LmbE-like protein</fullName>
    </submittedName>
</protein>
<feature type="region of interest" description="Disordered" evidence="1">
    <location>
        <begin position="302"/>
        <end position="321"/>
    </location>
</feature>
<dbReference type="PANTHER" id="PTHR12993">
    <property type="entry name" value="N-ACETYLGLUCOSAMINYL-PHOSPHATIDYLINOSITOL DE-N-ACETYLASE-RELATED"/>
    <property type="match status" value="1"/>
</dbReference>